<dbReference type="InterPro" id="IPR011990">
    <property type="entry name" value="TPR-like_helical_dom_sf"/>
</dbReference>
<dbReference type="GO" id="GO:0046813">
    <property type="term" value="P:receptor-mediated virion attachment to host cell"/>
    <property type="evidence" value="ECO:0007669"/>
    <property type="project" value="TreeGrafter"/>
</dbReference>
<evidence type="ECO:0000313" key="5">
    <source>
        <dbReference type="EMBL" id="OBQ43827.1"/>
    </source>
</evidence>
<feature type="repeat" description="TPR" evidence="3">
    <location>
        <begin position="324"/>
        <end position="357"/>
    </location>
</feature>
<name>A0A1B7X392_APHFL</name>
<comment type="caution">
    <text evidence="5">The sequence shown here is derived from an EMBL/GenBank/DDBJ whole genome shotgun (WGS) entry which is preliminary data.</text>
</comment>
<dbReference type="Proteomes" id="UP000092093">
    <property type="component" value="Unassembled WGS sequence"/>
</dbReference>
<dbReference type="Pfam" id="PF13365">
    <property type="entry name" value="Trypsin_2"/>
    <property type="match status" value="1"/>
</dbReference>
<feature type="repeat" description="TPR" evidence="3">
    <location>
        <begin position="460"/>
        <end position="493"/>
    </location>
</feature>
<feature type="repeat" description="TPR" evidence="3">
    <location>
        <begin position="392"/>
        <end position="425"/>
    </location>
</feature>
<evidence type="ECO:0000256" key="2">
    <source>
        <dbReference type="ARBA" id="ARBA00022803"/>
    </source>
</evidence>
<dbReference type="Gene3D" id="1.25.40.10">
    <property type="entry name" value="Tetratricopeptide repeat domain"/>
    <property type="match status" value="3"/>
</dbReference>
<dbReference type="InterPro" id="IPR019734">
    <property type="entry name" value="TPR_rpt"/>
</dbReference>
<feature type="signal peptide" evidence="4">
    <location>
        <begin position="1"/>
        <end position="26"/>
    </location>
</feature>
<dbReference type="SMART" id="SM00028">
    <property type="entry name" value="TPR"/>
    <property type="match status" value="7"/>
</dbReference>
<evidence type="ECO:0000256" key="1">
    <source>
        <dbReference type="ARBA" id="ARBA00022737"/>
    </source>
</evidence>
<dbReference type="InterPro" id="IPR043504">
    <property type="entry name" value="Peptidase_S1_PA_chymotrypsin"/>
</dbReference>
<dbReference type="InterPro" id="IPR009003">
    <property type="entry name" value="Peptidase_S1_PA"/>
</dbReference>
<dbReference type="SUPFAM" id="SSF50494">
    <property type="entry name" value="Trypsin-like serine proteases"/>
    <property type="match status" value="1"/>
</dbReference>
<organism evidence="5 6">
    <name type="scientific">Aphanizomenon flos-aquae WA102</name>
    <dbReference type="NCBI Taxonomy" id="1710896"/>
    <lineage>
        <taxon>Bacteria</taxon>
        <taxon>Bacillati</taxon>
        <taxon>Cyanobacteriota</taxon>
        <taxon>Cyanophyceae</taxon>
        <taxon>Nostocales</taxon>
        <taxon>Aphanizomenonaceae</taxon>
        <taxon>Aphanizomenon</taxon>
    </lineage>
</organism>
<keyword evidence="1" id="KW-0677">Repeat</keyword>
<evidence type="ECO:0000313" key="6">
    <source>
        <dbReference type="Proteomes" id="UP000092093"/>
    </source>
</evidence>
<protein>
    <submittedName>
        <fullName evidence="5">Uncharacterized protein</fullName>
    </submittedName>
</protein>
<dbReference type="InterPro" id="IPR050498">
    <property type="entry name" value="Ycf3"/>
</dbReference>
<dbReference type="SUPFAM" id="SSF48452">
    <property type="entry name" value="TPR-like"/>
    <property type="match status" value="1"/>
</dbReference>
<dbReference type="PROSITE" id="PS50005">
    <property type="entry name" value="TPR"/>
    <property type="match status" value="6"/>
</dbReference>
<gene>
    <name evidence="5" type="ORF">AN484_10435</name>
</gene>
<evidence type="ECO:0000256" key="3">
    <source>
        <dbReference type="PROSITE-ProRule" id="PRU00339"/>
    </source>
</evidence>
<reference evidence="5 6" key="1">
    <citation type="submission" date="2015-09" db="EMBL/GenBank/DDBJ databases">
        <title>Aphanizomenon flos-aquae WA102.</title>
        <authorList>
            <person name="Driscoll C."/>
        </authorList>
    </citation>
    <scope>NUCLEOTIDE SEQUENCE [LARGE SCALE GENOMIC DNA]</scope>
    <source>
        <strain evidence="5">WA102</strain>
    </source>
</reference>
<evidence type="ECO:0000256" key="4">
    <source>
        <dbReference type="SAM" id="SignalP"/>
    </source>
</evidence>
<dbReference type="GO" id="GO:0009279">
    <property type="term" value="C:cell outer membrane"/>
    <property type="evidence" value="ECO:0007669"/>
    <property type="project" value="TreeGrafter"/>
</dbReference>
<keyword evidence="4" id="KW-0732">Signal</keyword>
<dbReference type="PROSITE" id="PS50293">
    <property type="entry name" value="TPR_REGION"/>
    <property type="match status" value="5"/>
</dbReference>
<proteinExistence type="predicted"/>
<dbReference type="Pfam" id="PF13414">
    <property type="entry name" value="TPR_11"/>
    <property type="match status" value="2"/>
</dbReference>
<feature type="chain" id="PRO_5008600372" evidence="4">
    <location>
        <begin position="27"/>
        <end position="510"/>
    </location>
</feature>
<dbReference type="PANTHER" id="PTHR44858:SF1">
    <property type="entry name" value="UDP-N-ACETYLGLUCOSAMINE--PEPTIDE N-ACETYLGLUCOSAMINYLTRANSFERASE SPINDLY-RELATED"/>
    <property type="match status" value="1"/>
</dbReference>
<dbReference type="Pfam" id="PF00515">
    <property type="entry name" value="TPR_1"/>
    <property type="match status" value="2"/>
</dbReference>
<feature type="repeat" description="TPR" evidence="3">
    <location>
        <begin position="358"/>
        <end position="391"/>
    </location>
</feature>
<dbReference type="EMBL" id="LJOW01000041">
    <property type="protein sequence ID" value="OBQ43827.1"/>
    <property type="molecule type" value="Genomic_DNA"/>
</dbReference>
<dbReference type="Gene3D" id="2.40.10.10">
    <property type="entry name" value="Trypsin-like serine proteases"/>
    <property type="match status" value="2"/>
</dbReference>
<sequence length="510" mass="56716">MNYKCTIPAALIGVSIALVQTQAARAICSNDQVDTIGKEITVLIDSESPGSGVIIKQTGNTYTVITAYHVVKNSNLKYQIVTPDNQRYQLNYQTVKRLDNNIDLAILQFTSKKDYQVAKIGNSDEVKRLINVHVAGFPRQTGGVRKSIYDCRSGRVIDNLPENIDSGYNLFYDNPTLGGMSGGAVLNDQGEVIAIHGQGEESNDVDIDRINSSVAIVKSGRNSGIPINTFLRLSARNGVDVGVRFPDASKIKRSQTDDYFAQGVEKELQGDNLGAIVAYTEAIRLNPKYAEAYNRRGIVRKELGDKQAAIDDFTQAIKINPNYDKAYYNRGNVRKELGDKQAAIQDYNQAIKFNPNDADAYYNRGIVRYQLGDKQAAIDDFTQAIKFNPNYAKAYYNRGIVRNELGDKPGAIDDYNQAIKFNPNLAQAYNNRGVVRYDLGDKPEAIDDYNLAIKFNPNNAQAYYNRGNARYDLGDKQAAISDLQQAANLFQEQGNLGAYQMTLENIRKIQ</sequence>
<feature type="repeat" description="TPR" evidence="3">
    <location>
        <begin position="290"/>
        <end position="323"/>
    </location>
</feature>
<accession>A0A1B7X392</accession>
<dbReference type="AlphaFoldDB" id="A0A1B7X392"/>
<keyword evidence="2 3" id="KW-0802">TPR repeat</keyword>
<dbReference type="PANTHER" id="PTHR44858">
    <property type="entry name" value="TETRATRICOPEPTIDE REPEAT PROTEIN 6"/>
    <property type="match status" value="1"/>
</dbReference>
<feature type="repeat" description="TPR" evidence="3">
    <location>
        <begin position="426"/>
        <end position="459"/>
    </location>
</feature>
<dbReference type="PATRIC" id="fig|1710896.3.peg.6591"/>